<feature type="non-terminal residue" evidence="2">
    <location>
        <position position="1"/>
    </location>
</feature>
<keyword evidence="1" id="KW-0812">Transmembrane</keyword>
<evidence type="ECO:0000313" key="2">
    <source>
        <dbReference type="EMBL" id="ODM97941.1"/>
    </source>
</evidence>
<dbReference type="STRING" id="48709.A0A1D2MYC2"/>
<sequence length="219" mass="25697">QHICRNYNACFFYILVSDFTQQLSQLHEQHAVQLQMLIENYRKRNAELRKERPPCNSSMFQIWETLLQEVEIDSQAHSDISASLARQVARPLLEKTFCLKIQSRKVFAHRESFETVLSKTEALLSKAYRDYSDACMQHIQMCSNQSLAQYYEAHNAYIQQLRGTNSMLKEYHSETLPALLQVRFFFCDGAICYWSLVCCFLAEGYVISSMYLKSNLKIW</sequence>
<evidence type="ECO:0000256" key="1">
    <source>
        <dbReference type="SAM" id="Phobius"/>
    </source>
</evidence>
<name>A0A1D2MYC2_ORCCI</name>
<proteinExistence type="predicted"/>
<keyword evidence="1" id="KW-1133">Transmembrane helix</keyword>
<dbReference type="InterPro" id="IPR027267">
    <property type="entry name" value="AH/BAR_dom_sf"/>
</dbReference>
<dbReference type="OrthoDB" id="6250593at2759"/>
<accession>A0A1D2MYC2</accession>
<evidence type="ECO:0000313" key="3">
    <source>
        <dbReference type="Proteomes" id="UP000094527"/>
    </source>
</evidence>
<dbReference type="SUPFAM" id="SSF103657">
    <property type="entry name" value="BAR/IMD domain-like"/>
    <property type="match status" value="1"/>
</dbReference>
<keyword evidence="1" id="KW-0472">Membrane</keyword>
<dbReference type="Gene3D" id="1.20.1270.60">
    <property type="entry name" value="Arfaptin homology (AH) domain/BAR domain"/>
    <property type="match status" value="1"/>
</dbReference>
<dbReference type="EMBL" id="LJIJ01000394">
    <property type="protein sequence ID" value="ODM97941.1"/>
    <property type="molecule type" value="Genomic_DNA"/>
</dbReference>
<keyword evidence="3" id="KW-1185">Reference proteome</keyword>
<feature type="transmembrane region" description="Helical" evidence="1">
    <location>
        <begin position="193"/>
        <end position="212"/>
    </location>
</feature>
<reference evidence="2 3" key="1">
    <citation type="journal article" date="2016" name="Genome Biol. Evol.">
        <title>Gene Family Evolution Reflects Adaptation to Soil Environmental Stressors in the Genome of the Collembolan Orchesella cincta.</title>
        <authorList>
            <person name="Faddeeva-Vakhrusheva A."/>
            <person name="Derks M.F."/>
            <person name="Anvar S.Y."/>
            <person name="Agamennone V."/>
            <person name="Suring W."/>
            <person name="Smit S."/>
            <person name="van Straalen N.M."/>
            <person name="Roelofs D."/>
        </authorList>
    </citation>
    <scope>NUCLEOTIDE SEQUENCE [LARGE SCALE GENOMIC DNA]</scope>
    <source>
        <tissue evidence="2">Mixed pool</tissue>
    </source>
</reference>
<gene>
    <name evidence="2" type="ORF">Ocin01_08733</name>
</gene>
<comment type="caution">
    <text evidence="2">The sequence shown here is derived from an EMBL/GenBank/DDBJ whole genome shotgun (WGS) entry which is preliminary data.</text>
</comment>
<organism evidence="2 3">
    <name type="scientific">Orchesella cincta</name>
    <name type="common">Springtail</name>
    <name type="synonym">Podura cincta</name>
    <dbReference type="NCBI Taxonomy" id="48709"/>
    <lineage>
        <taxon>Eukaryota</taxon>
        <taxon>Metazoa</taxon>
        <taxon>Ecdysozoa</taxon>
        <taxon>Arthropoda</taxon>
        <taxon>Hexapoda</taxon>
        <taxon>Collembola</taxon>
        <taxon>Entomobryomorpha</taxon>
        <taxon>Entomobryoidea</taxon>
        <taxon>Orchesellidae</taxon>
        <taxon>Orchesellinae</taxon>
        <taxon>Orchesella</taxon>
    </lineage>
</organism>
<dbReference type="Proteomes" id="UP000094527">
    <property type="component" value="Unassembled WGS sequence"/>
</dbReference>
<protein>
    <submittedName>
        <fullName evidence="2">F-BAR and double SH3 domains protein 1</fullName>
    </submittedName>
</protein>
<dbReference type="AlphaFoldDB" id="A0A1D2MYC2"/>